<feature type="compositionally biased region" description="Polar residues" evidence="1">
    <location>
        <begin position="764"/>
        <end position="779"/>
    </location>
</feature>
<sequence>MMRSQPAFQRLEFEKKVNDALKSIERVLEIERRPQLAGDVEHTFGSKYALVDMTSNVAVISYANVLEKMGLNSTVLKSLDKTQATTLRFDASLKCKFEKEVVVDVPMNRSFEEETKTKSSGIFGNSESTRVSKAVQHITEFHYNVETSWSLSVYSGSLVKDKQVIKSRASSANIITQSKDRIPVDIYFPPHDLSLTWLLKQIDTNHFTSQFKVDIEDEETKTPRRNKAVDEAIDFSRQLSTWSDDVNSILVDRIAKKLSDIHNPALTKPLECSLDRLDTIHQEHFIFNPILPLMEEESDHQSNSDETLDNSTIALRCGRFSDEDAKKILSIRDMSKLLHQHAQNLEKAMIAISDSFPSEESNSIFSCVEFALVVLTQHIKTGLCENYIDSMDYVESMMEAQLIAAVGKRLNSDDLDAYIKFNNARILSPTPKPFSHAISRPNHTPVGLLSIERADSTKTESIYSHSRYVNVGSQFHIPLNAATLVELEGNQVLHGWLQHRFGHETANHNIVARARQFSAFVLILGRMTAPTTLEPQHATIVQNKDEVLIPLLVSELPTAKEFKDAIKSLSPKQQQFARAFRSMQLASSVFGVAIVQIKPQLESLLGLPPDSLDKEMKLTQDLMTLFVEFQVPSDLISYNGDMRSAAEDKVFRVKENVKAVMDVIDGEKEKQLKAAQLKTEMAVESAFQTALADGECESAYYMSSPCPAPAPGRGAISSRRLMKSSGAPMMAMAASPPMVMDMIDMNMASMTAESSKKSRFGSGYASQQSPVDSAATDSNFNLQHPSAKSGTVGQGNLGDANAVDFTMVPKILDDVIEKSEKNTSLRSTVLKTSNSWVRNRQENILAPFKSQRLNLSDIKDEKNKAFDLLDALSRSGSLPIKSSELHVVVAVTHCFEKDVMNTVVRNDIDPIEQIEISTLLFASTIHGVPARQLIKDESELNRLEGSLPLLLKQEQEDGVKASD</sequence>
<accession>A0ABD3NJM5</accession>
<keyword evidence="3" id="KW-1185">Reference proteome</keyword>
<dbReference type="AlphaFoldDB" id="A0ABD3NJM5"/>
<evidence type="ECO:0000313" key="2">
    <source>
        <dbReference type="EMBL" id="KAL3775121.1"/>
    </source>
</evidence>
<reference evidence="2 3" key="1">
    <citation type="submission" date="2024-10" db="EMBL/GenBank/DDBJ databases">
        <title>Updated reference genomes for cyclostephanoid diatoms.</title>
        <authorList>
            <person name="Roberts W.R."/>
            <person name="Alverson A.J."/>
        </authorList>
    </citation>
    <scope>NUCLEOTIDE SEQUENCE [LARGE SCALE GENOMIC DNA]</scope>
    <source>
        <strain evidence="2 3">AJA010-31</strain>
    </source>
</reference>
<gene>
    <name evidence="2" type="ORF">ACHAWO_001944</name>
</gene>
<dbReference type="Proteomes" id="UP001530400">
    <property type="component" value="Unassembled WGS sequence"/>
</dbReference>
<comment type="caution">
    <text evidence="2">The sequence shown here is derived from an EMBL/GenBank/DDBJ whole genome shotgun (WGS) entry which is preliminary data.</text>
</comment>
<feature type="region of interest" description="Disordered" evidence="1">
    <location>
        <begin position="759"/>
        <end position="779"/>
    </location>
</feature>
<protein>
    <submittedName>
        <fullName evidence="2">Uncharacterized protein</fullName>
    </submittedName>
</protein>
<name>A0ABD3NJM5_9STRA</name>
<evidence type="ECO:0000313" key="3">
    <source>
        <dbReference type="Proteomes" id="UP001530400"/>
    </source>
</evidence>
<proteinExistence type="predicted"/>
<dbReference type="EMBL" id="JALLPJ020001166">
    <property type="protein sequence ID" value="KAL3775121.1"/>
    <property type="molecule type" value="Genomic_DNA"/>
</dbReference>
<organism evidence="2 3">
    <name type="scientific">Cyclotella atomus</name>
    <dbReference type="NCBI Taxonomy" id="382360"/>
    <lineage>
        <taxon>Eukaryota</taxon>
        <taxon>Sar</taxon>
        <taxon>Stramenopiles</taxon>
        <taxon>Ochrophyta</taxon>
        <taxon>Bacillariophyta</taxon>
        <taxon>Coscinodiscophyceae</taxon>
        <taxon>Thalassiosirophycidae</taxon>
        <taxon>Stephanodiscales</taxon>
        <taxon>Stephanodiscaceae</taxon>
        <taxon>Cyclotella</taxon>
    </lineage>
</organism>
<evidence type="ECO:0000256" key="1">
    <source>
        <dbReference type="SAM" id="MobiDB-lite"/>
    </source>
</evidence>